<comment type="caution">
    <text evidence="6">The sequence shown here is derived from an EMBL/GenBank/DDBJ whole genome shotgun (WGS) entry which is preliminary data.</text>
</comment>
<dbReference type="InterPro" id="IPR016039">
    <property type="entry name" value="Thiolase-like"/>
</dbReference>
<dbReference type="Gene3D" id="3.40.47.10">
    <property type="match status" value="1"/>
</dbReference>
<evidence type="ECO:0000313" key="7">
    <source>
        <dbReference type="Proteomes" id="UP000319175"/>
    </source>
</evidence>
<dbReference type="Proteomes" id="UP000319175">
    <property type="component" value="Unassembled WGS sequence"/>
</dbReference>
<comment type="similarity">
    <text evidence="1 3">Belongs to the thiolase-like superfamily. Beta-ketoacyl-ACP synthases family.</text>
</comment>
<dbReference type="GO" id="GO:0006633">
    <property type="term" value="P:fatty acid biosynthetic process"/>
    <property type="evidence" value="ECO:0007669"/>
    <property type="project" value="TreeGrafter"/>
</dbReference>
<evidence type="ECO:0000259" key="5">
    <source>
        <dbReference type="PROSITE" id="PS52004"/>
    </source>
</evidence>
<feature type="domain" description="Ketosynthase family 3 (KS3)" evidence="5">
    <location>
        <begin position="2"/>
        <end position="384"/>
    </location>
</feature>
<dbReference type="InterPro" id="IPR014031">
    <property type="entry name" value="Ketoacyl_synth_C"/>
</dbReference>
<accession>A0A501Q9B6</accession>
<evidence type="ECO:0000256" key="3">
    <source>
        <dbReference type="RuleBase" id="RU003694"/>
    </source>
</evidence>
<name>A0A501Q9B6_9FLAO</name>
<dbReference type="PROSITE" id="PS52004">
    <property type="entry name" value="KS3_2"/>
    <property type="match status" value="1"/>
</dbReference>
<feature type="domain" description="Ig-like" evidence="4">
    <location>
        <begin position="129"/>
        <end position="232"/>
    </location>
</feature>
<proteinExistence type="inferred from homology"/>
<dbReference type="EMBL" id="VFJE01000054">
    <property type="protein sequence ID" value="TPD68561.1"/>
    <property type="molecule type" value="Genomic_DNA"/>
</dbReference>
<evidence type="ECO:0000259" key="4">
    <source>
        <dbReference type="PROSITE" id="PS50835"/>
    </source>
</evidence>
<dbReference type="GO" id="GO:0004315">
    <property type="term" value="F:3-oxoacyl-[acyl-carrier-protein] synthase activity"/>
    <property type="evidence" value="ECO:0007669"/>
    <property type="project" value="TreeGrafter"/>
</dbReference>
<dbReference type="SUPFAM" id="SSF53901">
    <property type="entry name" value="Thiolase-like"/>
    <property type="match status" value="2"/>
</dbReference>
<dbReference type="InterPro" id="IPR020841">
    <property type="entry name" value="PKS_Beta-ketoAc_synthase_dom"/>
</dbReference>
<dbReference type="PROSITE" id="PS50835">
    <property type="entry name" value="IG_LIKE"/>
    <property type="match status" value="1"/>
</dbReference>
<protein>
    <submittedName>
        <fullName evidence="6">Beta-ketoacyl synthase</fullName>
    </submittedName>
</protein>
<dbReference type="InterPro" id="IPR007110">
    <property type="entry name" value="Ig-like_dom"/>
</dbReference>
<dbReference type="InterPro" id="IPR014030">
    <property type="entry name" value="Ketoacyl_synth_N"/>
</dbReference>
<evidence type="ECO:0000313" key="6">
    <source>
        <dbReference type="EMBL" id="TPD68561.1"/>
    </source>
</evidence>
<organism evidence="6 7">
    <name type="scientific">Flavobacterium microcysteis</name>
    <dbReference type="NCBI Taxonomy" id="2596891"/>
    <lineage>
        <taxon>Bacteria</taxon>
        <taxon>Pseudomonadati</taxon>
        <taxon>Bacteroidota</taxon>
        <taxon>Flavobacteriia</taxon>
        <taxon>Flavobacteriales</taxon>
        <taxon>Flavobacteriaceae</taxon>
        <taxon>Flavobacterium</taxon>
    </lineage>
</organism>
<keyword evidence="2 3" id="KW-0808">Transferase</keyword>
<evidence type="ECO:0000256" key="1">
    <source>
        <dbReference type="ARBA" id="ARBA00008467"/>
    </source>
</evidence>
<dbReference type="SMART" id="SM00825">
    <property type="entry name" value="PKS_KS"/>
    <property type="match status" value="1"/>
</dbReference>
<dbReference type="Pfam" id="PF02801">
    <property type="entry name" value="Ketoacyl-synt_C"/>
    <property type="match status" value="1"/>
</dbReference>
<gene>
    <name evidence="6" type="ORF">FJA49_10895</name>
</gene>
<dbReference type="PANTHER" id="PTHR11712:SF336">
    <property type="entry name" value="3-OXOACYL-[ACYL-CARRIER-PROTEIN] SYNTHASE, MITOCHONDRIAL"/>
    <property type="match status" value="1"/>
</dbReference>
<dbReference type="InterPro" id="IPR000794">
    <property type="entry name" value="Beta-ketoacyl_synthase"/>
</dbReference>
<dbReference type="AlphaFoldDB" id="A0A501Q9B6"/>
<keyword evidence="7" id="KW-1185">Reference proteome</keyword>
<reference evidence="6 7" key="1">
    <citation type="submission" date="2019-06" db="EMBL/GenBank/DDBJ databases">
        <title>Flavobacterium sp. MaA-Y11 from geoumgang.</title>
        <authorList>
            <person name="Jeong S."/>
        </authorList>
    </citation>
    <scope>NUCLEOTIDE SEQUENCE [LARGE SCALE GENOMIC DNA]</scope>
    <source>
        <strain evidence="6 7">MaA-Y11</strain>
    </source>
</reference>
<dbReference type="OrthoDB" id="1141849at2"/>
<dbReference type="Pfam" id="PF00109">
    <property type="entry name" value="ketoacyl-synt"/>
    <property type="match status" value="1"/>
</dbReference>
<dbReference type="PANTHER" id="PTHR11712">
    <property type="entry name" value="POLYKETIDE SYNTHASE-RELATED"/>
    <property type="match status" value="1"/>
</dbReference>
<evidence type="ECO:0000256" key="2">
    <source>
        <dbReference type="ARBA" id="ARBA00022679"/>
    </source>
</evidence>
<dbReference type="RefSeq" id="WP_140000945.1">
    <property type="nucleotide sequence ID" value="NZ_VFJE01000054.1"/>
</dbReference>
<sequence length="385" mass="41922">MSQKIAITSLSSISPLGNSPELIWQNYLNEETLIAEHPIGNTKALAAVLPDYLKEEIAKLKDSESKYKNLDNSVLYAILASRKAIENSGWKQGDDFGINIGSSRGSTQLFEKHFQEFLETGKTHTLASPTTTLGNISSWIAHDLNSRGPEISHSITCSTALHAVLNGVAWLRSGMAEKFLVGGSEAPLTPFTIAQMNALKIYSKSQDTYPCRAFDMEKNQNSMVLGEAASVACLEIGEKQNALAYIEGIGYATEILEHSISISTEAQCFQKSMKMALGTIHPDEIDAIVMHAPGTIKGDSSELKAIELLFGNDFPMLTTNKWKIGHTFGASGMLSIEMALLMMQHQKFIGVPFTENQKEKKPINKVLINAVGFGGNAVSILIVKP</sequence>